<dbReference type="PANTHER" id="PTHR33116:SF78">
    <property type="entry name" value="OS12G0587133 PROTEIN"/>
    <property type="match status" value="1"/>
</dbReference>
<organism evidence="1 2">
    <name type="scientific">Arachis duranensis</name>
    <name type="common">Wild peanut</name>
    <dbReference type="NCBI Taxonomy" id="130453"/>
    <lineage>
        <taxon>Eukaryota</taxon>
        <taxon>Viridiplantae</taxon>
        <taxon>Streptophyta</taxon>
        <taxon>Embryophyta</taxon>
        <taxon>Tracheophyta</taxon>
        <taxon>Spermatophyta</taxon>
        <taxon>Magnoliopsida</taxon>
        <taxon>eudicotyledons</taxon>
        <taxon>Gunneridae</taxon>
        <taxon>Pentapetalae</taxon>
        <taxon>rosids</taxon>
        <taxon>fabids</taxon>
        <taxon>Fabales</taxon>
        <taxon>Fabaceae</taxon>
        <taxon>Papilionoideae</taxon>
        <taxon>50 kb inversion clade</taxon>
        <taxon>dalbergioids sensu lato</taxon>
        <taxon>Dalbergieae</taxon>
        <taxon>Pterocarpus clade</taxon>
        <taxon>Arachis</taxon>
    </lineage>
</organism>
<evidence type="ECO:0000313" key="2">
    <source>
        <dbReference type="RefSeq" id="XP_015946678.1"/>
    </source>
</evidence>
<evidence type="ECO:0000313" key="1">
    <source>
        <dbReference type="Proteomes" id="UP000515211"/>
    </source>
</evidence>
<dbReference type="KEGG" id="adu:107471702"/>
<dbReference type="RefSeq" id="XP_015946678.1">
    <property type="nucleotide sequence ID" value="XM_016091192.1"/>
</dbReference>
<dbReference type="AlphaFoldDB" id="A0A6P4CA94"/>
<dbReference type="Proteomes" id="UP000515211">
    <property type="component" value="Chromosome 1"/>
</dbReference>
<dbReference type="GeneID" id="107471702"/>
<gene>
    <name evidence="2" type="primary">LOC107471702</name>
</gene>
<name>A0A6P4CA94_ARADU</name>
<reference evidence="1" key="1">
    <citation type="journal article" date="2016" name="Nat. Genet.">
        <title>The genome sequences of Arachis duranensis and Arachis ipaensis, the diploid ancestors of cultivated peanut.</title>
        <authorList>
            <person name="Bertioli D.J."/>
            <person name="Cannon S.B."/>
            <person name="Froenicke L."/>
            <person name="Huang G."/>
            <person name="Farmer A.D."/>
            <person name="Cannon E.K."/>
            <person name="Liu X."/>
            <person name="Gao D."/>
            <person name="Clevenger J."/>
            <person name="Dash S."/>
            <person name="Ren L."/>
            <person name="Moretzsohn M.C."/>
            <person name="Shirasawa K."/>
            <person name="Huang W."/>
            <person name="Vidigal B."/>
            <person name="Abernathy B."/>
            <person name="Chu Y."/>
            <person name="Niederhuth C.E."/>
            <person name="Umale P."/>
            <person name="Araujo A.C."/>
            <person name="Kozik A."/>
            <person name="Kim K.D."/>
            <person name="Burow M.D."/>
            <person name="Varshney R.K."/>
            <person name="Wang X."/>
            <person name="Zhang X."/>
            <person name="Barkley N."/>
            <person name="Guimaraes P.M."/>
            <person name="Isobe S."/>
            <person name="Guo B."/>
            <person name="Liao B."/>
            <person name="Stalker H.T."/>
            <person name="Schmitz R.J."/>
            <person name="Scheffler B.E."/>
            <person name="Leal-Bertioli S.C."/>
            <person name="Xun X."/>
            <person name="Jackson S.A."/>
            <person name="Michelmore R."/>
            <person name="Ozias-Akins P."/>
        </authorList>
    </citation>
    <scope>NUCLEOTIDE SEQUENCE [LARGE SCALE GENOMIC DNA]</scope>
    <source>
        <strain evidence="1">cv. V14167</strain>
    </source>
</reference>
<dbReference type="PANTHER" id="PTHR33116">
    <property type="entry name" value="REVERSE TRANSCRIPTASE ZINC-BINDING DOMAIN-CONTAINING PROTEIN-RELATED-RELATED"/>
    <property type="match status" value="1"/>
</dbReference>
<sequence length="244" mass="28058">MTHHLNYLMIGKAVRNRHIVSLLVGKDNIKLSHLQFADNTILFCSSEEDTIRNYARLLRCFEVMSGLIINFDKSSLIPINCEQHWTYNMCNLLGCKEACLPIRYLGIPLGANPRLVRTWKPIIDKVEEKFSLWKAKVLNKTGKMVLIKSVLNSLSVYYLSMYKMPKAVTKKLISLQRRFLWSKEEGRNGLALVKWEVVQVPKKLGGLGIVMPWSEILHYYLSGGGVFQKKNVHYGRRLCALAIF</sequence>
<protein>
    <submittedName>
        <fullName evidence="2">Uncharacterized protein LOC107471702</fullName>
    </submittedName>
</protein>
<accession>A0A6P4CA94</accession>
<reference evidence="2" key="2">
    <citation type="submission" date="2025-08" db="UniProtKB">
        <authorList>
            <consortium name="RefSeq"/>
        </authorList>
    </citation>
    <scope>IDENTIFICATION</scope>
    <source>
        <tissue evidence="2">Whole plant</tissue>
    </source>
</reference>
<proteinExistence type="predicted"/>
<keyword evidence="1" id="KW-1185">Reference proteome</keyword>